<protein>
    <submittedName>
        <fullName evidence="2">Uncharacterized protein</fullName>
    </submittedName>
</protein>
<organism evidence="2 3">
    <name type="scientific">Candidatus Methanoperedens nitratireducens</name>
    <dbReference type="NCBI Taxonomy" id="1392998"/>
    <lineage>
        <taxon>Archaea</taxon>
        <taxon>Methanobacteriati</taxon>
        <taxon>Methanobacteriota</taxon>
        <taxon>Stenosarchaea group</taxon>
        <taxon>Methanomicrobia</taxon>
        <taxon>Methanosarcinales</taxon>
        <taxon>ANME-2 cluster</taxon>
        <taxon>Candidatus Methanoperedentaceae</taxon>
        <taxon>Candidatus Methanoperedens</taxon>
    </lineage>
</organism>
<dbReference type="Proteomes" id="UP000050360">
    <property type="component" value="Unassembled WGS sequence"/>
</dbReference>
<proteinExistence type="predicted"/>
<dbReference type="EMBL" id="LKCM01000115">
    <property type="protein sequence ID" value="KPQ44048.1"/>
    <property type="molecule type" value="Genomic_DNA"/>
</dbReference>
<feature type="region of interest" description="Disordered" evidence="1">
    <location>
        <begin position="1"/>
        <end position="33"/>
    </location>
</feature>
<evidence type="ECO:0000313" key="2">
    <source>
        <dbReference type="EMBL" id="KPQ44048.1"/>
    </source>
</evidence>
<evidence type="ECO:0000313" key="3">
    <source>
        <dbReference type="Proteomes" id="UP000050360"/>
    </source>
</evidence>
<accession>A0A0P8AHX4</accession>
<reference evidence="2 3" key="1">
    <citation type="submission" date="2015-09" db="EMBL/GenBank/DDBJ databases">
        <title>A metagenomics-based metabolic model of nitrate-dependent anaerobic oxidation of methane by Methanoperedens-like archaea.</title>
        <authorList>
            <person name="Arshad A."/>
            <person name="Speth D.R."/>
            <person name="De Graaf R.M."/>
            <person name="Op Den Camp H.J."/>
            <person name="Jetten M.S."/>
            <person name="Welte C.U."/>
        </authorList>
    </citation>
    <scope>NUCLEOTIDE SEQUENCE [LARGE SCALE GENOMIC DNA]</scope>
</reference>
<dbReference type="AlphaFoldDB" id="A0A0P8AHX4"/>
<feature type="compositionally biased region" description="Polar residues" evidence="1">
    <location>
        <begin position="1"/>
        <end position="19"/>
    </location>
</feature>
<comment type="caution">
    <text evidence="2">The sequence shown here is derived from an EMBL/GenBank/DDBJ whole genome shotgun (WGS) entry which is preliminary data.</text>
</comment>
<gene>
    <name evidence="2" type="ORF">MPEBLZ_01385</name>
</gene>
<evidence type="ECO:0000256" key="1">
    <source>
        <dbReference type="SAM" id="MobiDB-lite"/>
    </source>
</evidence>
<name>A0A0P8AHX4_9EURY</name>
<sequence>MCTFSSSGKLSNPLLPNQQPERRCRQNHNRSQSIRRTFSMSEKGCYSSTWNSQPFYRHTSSSEYIQLPKRNISAYSLPFPGPQPSHQSVNLNLLFFSYHLVFNAHPLLFRSFEKLFCWMIYPALFRSTAMS</sequence>